<dbReference type="PROSITE" id="PS50088">
    <property type="entry name" value="ANK_REPEAT"/>
    <property type="match status" value="4"/>
</dbReference>
<dbReference type="SMART" id="SM00248">
    <property type="entry name" value="ANK"/>
    <property type="match status" value="5"/>
</dbReference>
<feature type="repeat" description="ANK" evidence="3">
    <location>
        <begin position="181"/>
        <end position="213"/>
    </location>
</feature>
<name>A0A1I3TXP3_9BACL</name>
<evidence type="ECO:0000256" key="1">
    <source>
        <dbReference type="ARBA" id="ARBA00022737"/>
    </source>
</evidence>
<dbReference type="InterPro" id="IPR036770">
    <property type="entry name" value="Ankyrin_rpt-contain_sf"/>
</dbReference>
<dbReference type="InterPro" id="IPR011044">
    <property type="entry name" value="Quino_amine_DH_bsu"/>
</dbReference>
<dbReference type="Pfam" id="PF00023">
    <property type="entry name" value="Ank"/>
    <property type="match status" value="1"/>
</dbReference>
<feature type="repeat" description="ANK" evidence="3">
    <location>
        <begin position="148"/>
        <end position="180"/>
    </location>
</feature>
<keyword evidence="1" id="KW-0677">Repeat</keyword>
<dbReference type="InterPro" id="IPR002110">
    <property type="entry name" value="Ankyrin_rpt"/>
</dbReference>
<feature type="repeat" description="ANK" evidence="3">
    <location>
        <begin position="214"/>
        <end position="246"/>
    </location>
</feature>
<dbReference type="Proteomes" id="UP000199545">
    <property type="component" value="Unassembled WGS sequence"/>
</dbReference>
<dbReference type="RefSeq" id="WP_093231295.1">
    <property type="nucleotide sequence ID" value="NZ_FORR01000020.1"/>
</dbReference>
<dbReference type="Gene3D" id="1.25.40.20">
    <property type="entry name" value="Ankyrin repeat-containing domain"/>
    <property type="match status" value="3"/>
</dbReference>
<feature type="repeat" description="ANK" evidence="3">
    <location>
        <begin position="37"/>
        <end position="66"/>
    </location>
</feature>
<dbReference type="STRING" id="46223.SAMN05421852_12010"/>
<keyword evidence="2 3" id="KW-0040">ANK repeat</keyword>
<evidence type="ECO:0000256" key="3">
    <source>
        <dbReference type="PROSITE-ProRule" id="PRU00023"/>
    </source>
</evidence>
<protein>
    <submittedName>
        <fullName evidence="4">Ankyrin repeat</fullName>
    </submittedName>
</protein>
<keyword evidence="5" id="KW-1185">Reference proteome</keyword>
<evidence type="ECO:0000313" key="4">
    <source>
        <dbReference type="EMBL" id="SFJ75069.1"/>
    </source>
</evidence>
<dbReference type="PANTHER" id="PTHR24126:SF14">
    <property type="entry name" value="ANK_REP_REGION DOMAIN-CONTAINING PROTEIN"/>
    <property type="match status" value="1"/>
</dbReference>
<sequence>MRYQENDIFSVCTFGNEEALRRILQEHPDAAHWRDIEGNTPLHYAKNDTIAQILLEAGADPEAKNHKGSPPTDTACKKLRYDVVKVLVEKGVTLRKKYFNHLNAFSIENYVNQYLKTIENRKLHEAQTLEEVKEVLANGEEINGRADWGKTPLMFHCIHQRQEIAQYLIEQGAELDAQDEDGFTSLHYTVSKKAKPIAEILLKAGANPNLQNEKGETPLHLAVSVRDKELVDLLLAFGADLRIRSKTGQLPMHGFFFSYLKEKTEQLPNPYPPAPNAKPYHFVAHPTQPLLVSAMEGGLLVKWSYDPDHPQKEEFLWALKHGLLDKVDFESFLKPELQIQTDQYRHKLSPSWEEDSFLVQAPHLNCIERRSFDTLEVLERIPGSFSTIVTPNGRWMLDEIRIVDLDTKETRQLAEIAENESVSPNGKLFFSTEYDQGGASLVIAPNLFVSEKVPIHYWLGEGSTHEFIDCTSDGAFSSDEKWVAVWGTALNYLYERPEGWLGDVIVLSTQKKRIKWRVPIAAEITEDPRSMFEQGYPGGILRPVLFAGDEVVVNCPDGLLVFLDAETGELTRKIFFEENEIKRMLIDHTGKNLIVLTSIREYKIPI</sequence>
<reference evidence="4 5" key="1">
    <citation type="submission" date="2016-10" db="EMBL/GenBank/DDBJ databases">
        <authorList>
            <person name="de Groot N.N."/>
        </authorList>
    </citation>
    <scope>NUCLEOTIDE SEQUENCE [LARGE SCALE GENOMIC DNA]</scope>
    <source>
        <strain evidence="4 5">DSM 44778</strain>
    </source>
</reference>
<organism evidence="4 5">
    <name type="scientific">Thermoflavimicrobium dichotomicum</name>
    <dbReference type="NCBI Taxonomy" id="46223"/>
    <lineage>
        <taxon>Bacteria</taxon>
        <taxon>Bacillati</taxon>
        <taxon>Bacillota</taxon>
        <taxon>Bacilli</taxon>
        <taxon>Bacillales</taxon>
        <taxon>Thermoactinomycetaceae</taxon>
        <taxon>Thermoflavimicrobium</taxon>
    </lineage>
</organism>
<dbReference type="InterPro" id="IPR015943">
    <property type="entry name" value="WD40/YVTN_repeat-like_dom_sf"/>
</dbReference>
<evidence type="ECO:0000256" key="2">
    <source>
        <dbReference type="ARBA" id="ARBA00023043"/>
    </source>
</evidence>
<accession>A0A1I3TXP3</accession>
<evidence type="ECO:0000313" key="5">
    <source>
        <dbReference type="Proteomes" id="UP000199545"/>
    </source>
</evidence>
<dbReference type="SUPFAM" id="SSF50969">
    <property type="entry name" value="YVTN repeat-like/Quinoprotein amine dehydrogenase"/>
    <property type="match status" value="1"/>
</dbReference>
<gene>
    <name evidence="4" type="ORF">SAMN05421852_12010</name>
</gene>
<dbReference type="PROSITE" id="PS50297">
    <property type="entry name" value="ANK_REP_REGION"/>
    <property type="match status" value="3"/>
</dbReference>
<dbReference type="PANTHER" id="PTHR24126">
    <property type="entry name" value="ANKYRIN REPEAT, PH AND SEC7 DOMAIN CONTAINING PROTEIN SECG-RELATED"/>
    <property type="match status" value="1"/>
</dbReference>
<dbReference type="Pfam" id="PF12796">
    <property type="entry name" value="Ank_2"/>
    <property type="match status" value="2"/>
</dbReference>
<dbReference type="OrthoDB" id="2591896at2"/>
<dbReference type="EMBL" id="FORR01000020">
    <property type="protein sequence ID" value="SFJ75069.1"/>
    <property type="molecule type" value="Genomic_DNA"/>
</dbReference>
<proteinExistence type="predicted"/>
<dbReference type="SUPFAM" id="SSF48403">
    <property type="entry name" value="Ankyrin repeat"/>
    <property type="match status" value="1"/>
</dbReference>
<dbReference type="AlphaFoldDB" id="A0A1I3TXP3"/>
<dbReference type="Gene3D" id="2.130.10.10">
    <property type="entry name" value="YVTN repeat-like/Quinoprotein amine dehydrogenase"/>
    <property type="match status" value="1"/>
</dbReference>